<feature type="region of interest" description="Disordered" evidence="1">
    <location>
        <begin position="102"/>
        <end position="159"/>
    </location>
</feature>
<organism evidence="2 3">
    <name type="scientific">Convivina intestini</name>
    <dbReference type="NCBI Taxonomy" id="1505726"/>
    <lineage>
        <taxon>Bacteria</taxon>
        <taxon>Bacillati</taxon>
        <taxon>Bacillota</taxon>
        <taxon>Bacilli</taxon>
        <taxon>Lactobacillales</taxon>
        <taxon>Lactobacillaceae</taxon>
        <taxon>Convivina</taxon>
    </lineage>
</organism>
<evidence type="ECO:0000313" key="2">
    <source>
        <dbReference type="EMBL" id="PVY82086.1"/>
    </source>
</evidence>
<protein>
    <recommendedName>
        <fullName evidence="4">Helix-turn-helix protein</fullName>
    </recommendedName>
</protein>
<accession>A0A2U1D329</accession>
<dbReference type="Proteomes" id="UP000245433">
    <property type="component" value="Unassembled WGS sequence"/>
</dbReference>
<dbReference type="EMBL" id="QEKT01000019">
    <property type="protein sequence ID" value="PVY82086.1"/>
    <property type="molecule type" value="Genomic_DNA"/>
</dbReference>
<feature type="compositionally biased region" description="Polar residues" evidence="1">
    <location>
        <begin position="140"/>
        <end position="149"/>
    </location>
</feature>
<comment type="caution">
    <text evidence="2">The sequence shown here is derived from an EMBL/GenBank/DDBJ whole genome shotgun (WGS) entry which is preliminary data.</text>
</comment>
<dbReference type="AlphaFoldDB" id="A0A2U1D329"/>
<feature type="compositionally biased region" description="Low complexity" evidence="1">
    <location>
        <begin position="120"/>
        <end position="139"/>
    </location>
</feature>
<gene>
    <name evidence="2" type="ORF">C7384_1195</name>
</gene>
<sequence>MQKSVLKINRKVGFTQVYNSAVNDCELSLQAKGLLLEMLSKPDDWVFYKSNMQDWASNGREATQNAFKELEEKGYVSSRQLQNADGKFGNLEISVYDYPLTENRSRETGDGKPVNGKPATTNTNITNTNNNTKSNTTPTPSQGSETPKPSSRKLTKSETGDFEKLWQLYPKKVGKGGISGAMNAYRKAIRSGTTNKEIQDGIMAYREKLERDGTESRFIKNGSTWFNQRGWEDDYSVPITSKQSDLDRLAAQYGDW</sequence>
<evidence type="ECO:0000313" key="3">
    <source>
        <dbReference type="Proteomes" id="UP000245433"/>
    </source>
</evidence>
<name>A0A2U1D329_9LACO</name>
<dbReference type="RefSeq" id="WP_089940494.1">
    <property type="nucleotide sequence ID" value="NZ_CAKOEX010000018.1"/>
</dbReference>
<evidence type="ECO:0008006" key="4">
    <source>
        <dbReference type="Google" id="ProtNLM"/>
    </source>
</evidence>
<reference evidence="2 3" key="1">
    <citation type="submission" date="2018-04" db="EMBL/GenBank/DDBJ databases">
        <title>Genomic Encyclopedia of Type Strains, Phase IV (KMG-IV): sequencing the most valuable type-strain genomes for metagenomic binning, comparative biology and taxonomic classification.</title>
        <authorList>
            <person name="Goeker M."/>
        </authorList>
    </citation>
    <scope>NUCLEOTIDE SEQUENCE [LARGE SCALE GENOMIC DNA]</scope>
    <source>
        <strain evidence="2 3">DSM 28795</strain>
    </source>
</reference>
<proteinExistence type="predicted"/>
<dbReference type="OrthoDB" id="9788567at2"/>
<evidence type="ECO:0000256" key="1">
    <source>
        <dbReference type="SAM" id="MobiDB-lite"/>
    </source>
</evidence>
<keyword evidence="3" id="KW-1185">Reference proteome</keyword>